<evidence type="ECO:0000256" key="2">
    <source>
        <dbReference type="ARBA" id="ARBA00023125"/>
    </source>
</evidence>
<dbReference type="GO" id="GO:0003677">
    <property type="term" value="F:DNA binding"/>
    <property type="evidence" value="ECO:0007669"/>
    <property type="project" value="UniProtKB-KW"/>
</dbReference>
<evidence type="ECO:0000259" key="4">
    <source>
        <dbReference type="PROSITE" id="PS50949"/>
    </source>
</evidence>
<dbReference type="InterPro" id="IPR008920">
    <property type="entry name" value="TF_FadR/GntR_C"/>
</dbReference>
<dbReference type="RefSeq" id="WP_188662188.1">
    <property type="nucleotide sequence ID" value="NZ_BMHV01000005.1"/>
</dbReference>
<feature type="domain" description="HTH gntR-type" evidence="4">
    <location>
        <begin position="15"/>
        <end position="83"/>
    </location>
</feature>
<dbReference type="InterPro" id="IPR011711">
    <property type="entry name" value="GntR_C"/>
</dbReference>
<keyword evidence="6" id="KW-1185">Reference proteome</keyword>
<dbReference type="SUPFAM" id="SSF48008">
    <property type="entry name" value="GntR ligand-binding domain-like"/>
    <property type="match status" value="1"/>
</dbReference>
<gene>
    <name evidence="5" type="ORF">GCM10011332_09350</name>
</gene>
<dbReference type="AlphaFoldDB" id="A0A917BUK5"/>
<dbReference type="SUPFAM" id="SSF46785">
    <property type="entry name" value="Winged helix' DNA-binding domain"/>
    <property type="match status" value="1"/>
</dbReference>
<dbReference type="InterPro" id="IPR036388">
    <property type="entry name" value="WH-like_DNA-bd_sf"/>
</dbReference>
<dbReference type="Pfam" id="PF00392">
    <property type="entry name" value="GntR"/>
    <property type="match status" value="1"/>
</dbReference>
<sequence length="253" mass="27643">MEEKSNSGSAKAKSGLLSDRVAARIMAMIADGDLSPGERLPGERQLAEKMGVSRVSVRAALQSLKAQGFLEAVQGGGTRILAAAGDMSSPLGELAKVKEQNLHDLAEIRALLEVWAARRAAERATDDQIADLSNALEKQRQQKGSAAPKDKASQEFNFHYMLARASGSAVYMHIMDVIRDIIASSLEFHQYDLFQEPAEDGLALAQHKDVLEAIKSRDGLAAKVAMRSHLSWVLDSYENERERLNSEVSKIDQ</sequence>
<dbReference type="PANTHER" id="PTHR43537:SF5">
    <property type="entry name" value="UXU OPERON TRANSCRIPTIONAL REGULATOR"/>
    <property type="match status" value="1"/>
</dbReference>
<evidence type="ECO:0000313" key="6">
    <source>
        <dbReference type="Proteomes" id="UP000632498"/>
    </source>
</evidence>
<dbReference type="InterPro" id="IPR000524">
    <property type="entry name" value="Tscrpt_reg_HTH_GntR"/>
</dbReference>
<dbReference type="PROSITE" id="PS50949">
    <property type="entry name" value="HTH_GNTR"/>
    <property type="match status" value="1"/>
</dbReference>
<dbReference type="PANTHER" id="PTHR43537">
    <property type="entry name" value="TRANSCRIPTIONAL REGULATOR, GNTR FAMILY"/>
    <property type="match status" value="1"/>
</dbReference>
<reference evidence="5" key="1">
    <citation type="journal article" date="2014" name="Int. J. Syst. Evol. Microbiol.">
        <title>Complete genome sequence of Corynebacterium casei LMG S-19264T (=DSM 44701T), isolated from a smear-ripened cheese.</title>
        <authorList>
            <consortium name="US DOE Joint Genome Institute (JGI-PGF)"/>
            <person name="Walter F."/>
            <person name="Albersmeier A."/>
            <person name="Kalinowski J."/>
            <person name="Ruckert C."/>
        </authorList>
    </citation>
    <scope>NUCLEOTIDE SEQUENCE</scope>
    <source>
        <strain evidence="5">CGMCC 1.15254</strain>
    </source>
</reference>
<dbReference type="SMART" id="SM00895">
    <property type="entry name" value="FCD"/>
    <property type="match status" value="1"/>
</dbReference>
<keyword evidence="2" id="KW-0238">DNA-binding</keyword>
<organism evidence="5 6">
    <name type="scientific">Terasakiella brassicae</name>
    <dbReference type="NCBI Taxonomy" id="1634917"/>
    <lineage>
        <taxon>Bacteria</taxon>
        <taxon>Pseudomonadati</taxon>
        <taxon>Pseudomonadota</taxon>
        <taxon>Alphaproteobacteria</taxon>
        <taxon>Rhodospirillales</taxon>
        <taxon>Terasakiellaceae</taxon>
        <taxon>Terasakiella</taxon>
    </lineage>
</organism>
<dbReference type="Gene3D" id="1.10.10.10">
    <property type="entry name" value="Winged helix-like DNA-binding domain superfamily/Winged helix DNA-binding domain"/>
    <property type="match status" value="1"/>
</dbReference>
<keyword evidence="1" id="KW-0805">Transcription regulation</keyword>
<keyword evidence="3" id="KW-0804">Transcription</keyword>
<dbReference type="Pfam" id="PF07729">
    <property type="entry name" value="FCD"/>
    <property type="match status" value="1"/>
</dbReference>
<dbReference type="SMART" id="SM00345">
    <property type="entry name" value="HTH_GNTR"/>
    <property type="match status" value="1"/>
</dbReference>
<evidence type="ECO:0000256" key="1">
    <source>
        <dbReference type="ARBA" id="ARBA00023015"/>
    </source>
</evidence>
<comment type="caution">
    <text evidence="5">The sequence shown here is derived from an EMBL/GenBank/DDBJ whole genome shotgun (WGS) entry which is preliminary data.</text>
</comment>
<dbReference type="GO" id="GO:0003700">
    <property type="term" value="F:DNA-binding transcription factor activity"/>
    <property type="evidence" value="ECO:0007669"/>
    <property type="project" value="InterPro"/>
</dbReference>
<protein>
    <submittedName>
        <fullName evidence="5">GntR family transcriptional regulator</fullName>
    </submittedName>
</protein>
<dbReference type="PRINTS" id="PR00035">
    <property type="entry name" value="HTHGNTR"/>
</dbReference>
<dbReference type="Gene3D" id="1.20.120.530">
    <property type="entry name" value="GntR ligand-binding domain-like"/>
    <property type="match status" value="1"/>
</dbReference>
<name>A0A917BUK5_9PROT</name>
<evidence type="ECO:0000313" key="5">
    <source>
        <dbReference type="EMBL" id="GGF57960.1"/>
    </source>
</evidence>
<proteinExistence type="predicted"/>
<dbReference type="InterPro" id="IPR036390">
    <property type="entry name" value="WH_DNA-bd_sf"/>
</dbReference>
<evidence type="ECO:0000256" key="3">
    <source>
        <dbReference type="ARBA" id="ARBA00023163"/>
    </source>
</evidence>
<dbReference type="EMBL" id="BMHV01000005">
    <property type="protein sequence ID" value="GGF57960.1"/>
    <property type="molecule type" value="Genomic_DNA"/>
</dbReference>
<dbReference type="CDD" id="cd07377">
    <property type="entry name" value="WHTH_GntR"/>
    <property type="match status" value="1"/>
</dbReference>
<reference evidence="5" key="2">
    <citation type="submission" date="2020-09" db="EMBL/GenBank/DDBJ databases">
        <authorList>
            <person name="Sun Q."/>
            <person name="Zhou Y."/>
        </authorList>
    </citation>
    <scope>NUCLEOTIDE SEQUENCE</scope>
    <source>
        <strain evidence="5">CGMCC 1.15254</strain>
    </source>
</reference>
<dbReference type="Proteomes" id="UP000632498">
    <property type="component" value="Unassembled WGS sequence"/>
</dbReference>
<accession>A0A917BUK5</accession>